<dbReference type="Pfam" id="PF08268">
    <property type="entry name" value="FBA_3"/>
    <property type="match status" value="1"/>
</dbReference>
<sequence>MGRFRTLFYSLLLLLPLAPIPSSFLIRSPGLLAPLLLLLAASPMAVDRITDDILVEILSRVPAKSLCRFKCVSKHWLGLTNDPHHRKRLPQTLAGFFYSGSSRKTEQRFLESPVVFTNLGGTQCCRPPIDTSFAFLPSHRRLDLLDSCNGLLLFRWYDVSGKYGDFRYIVCNPATEEWAALPDSGQEDKLTRLTMERTAWLGFDPAVSPHFHVFEFVEELDPRAHFLSIFSVHDTETGVSVYSSETGGWVHKEKRSDQLIRHTKRRSASVFGNGNLHFHAFDREYTCRLAAVDTEAETWMNFGVPGGVLCGLIQWSQGRLHYANFQGGEDGAAFRLVVYVLEDYGSKEWKFKHSVEMAYIFKGMSSFSYEDFDWIAIHPDCNLIFFAVGWRYSTFRSYDMDSRQVKVICDLEDGRPPYLPYVPLYAELPSLHVRDASEIPHMSGL</sequence>
<dbReference type="Proteomes" id="UP000008810">
    <property type="component" value="Chromosome 1"/>
</dbReference>
<dbReference type="SMART" id="SM00256">
    <property type="entry name" value="FBOX"/>
    <property type="match status" value="1"/>
</dbReference>
<dbReference type="InterPro" id="IPR013187">
    <property type="entry name" value="F-box-assoc_dom_typ3"/>
</dbReference>
<gene>
    <name evidence="3" type="primary">LOC100835898</name>
    <name evidence="2" type="ORF">BRADI_1g31920v3</name>
</gene>
<dbReference type="InterPro" id="IPR055290">
    <property type="entry name" value="At3g26010-like"/>
</dbReference>
<organism evidence="2">
    <name type="scientific">Brachypodium distachyon</name>
    <name type="common">Purple false brome</name>
    <name type="synonym">Trachynia distachya</name>
    <dbReference type="NCBI Taxonomy" id="15368"/>
    <lineage>
        <taxon>Eukaryota</taxon>
        <taxon>Viridiplantae</taxon>
        <taxon>Streptophyta</taxon>
        <taxon>Embryophyta</taxon>
        <taxon>Tracheophyta</taxon>
        <taxon>Spermatophyta</taxon>
        <taxon>Magnoliopsida</taxon>
        <taxon>Liliopsida</taxon>
        <taxon>Poales</taxon>
        <taxon>Poaceae</taxon>
        <taxon>BOP clade</taxon>
        <taxon>Pooideae</taxon>
        <taxon>Stipodae</taxon>
        <taxon>Brachypodieae</taxon>
        <taxon>Brachypodium</taxon>
    </lineage>
</organism>
<dbReference type="Gene3D" id="1.20.1280.50">
    <property type="match status" value="1"/>
</dbReference>
<dbReference type="InterPro" id="IPR036047">
    <property type="entry name" value="F-box-like_dom_sf"/>
</dbReference>
<dbReference type="AlphaFoldDB" id="A0A0Q3H262"/>
<dbReference type="GeneID" id="100835898"/>
<dbReference type="CDD" id="cd22157">
    <property type="entry name" value="F-box_AtFBW1-like"/>
    <property type="match status" value="1"/>
</dbReference>
<dbReference type="Gramene" id="KQK17007">
    <property type="protein sequence ID" value="KQK17007"/>
    <property type="gene ID" value="BRADI_1g31920v3"/>
</dbReference>
<dbReference type="STRING" id="15368.A0A0Q3H262"/>
<feature type="domain" description="F-box" evidence="1">
    <location>
        <begin position="49"/>
        <end position="89"/>
    </location>
</feature>
<dbReference type="PANTHER" id="PTHR35546">
    <property type="entry name" value="F-BOX PROTEIN INTERACTION DOMAIN PROTEIN-RELATED"/>
    <property type="match status" value="1"/>
</dbReference>
<name>A0A0Q3H262_BRADI</name>
<evidence type="ECO:0000313" key="2">
    <source>
        <dbReference type="EMBL" id="KQK17007.1"/>
    </source>
</evidence>
<dbReference type="InterPro" id="IPR017451">
    <property type="entry name" value="F-box-assoc_interact_dom"/>
</dbReference>
<proteinExistence type="predicted"/>
<accession>A0A0Q3H262</accession>
<dbReference type="ExpressionAtlas" id="A0A0Q3H262">
    <property type="expression patterns" value="baseline and differential"/>
</dbReference>
<dbReference type="KEGG" id="bdi:100835898"/>
<protein>
    <recommendedName>
        <fullName evidence="1">F-box domain-containing protein</fullName>
    </recommendedName>
</protein>
<reference evidence="2" key="2">
    <citation type="submission" date="2017-06" db="EMBL/GenBank/DDBJ databases">
        <title>WGS assembly of Brachypodium distachyon.</title>
        <authorList>
            <consortium name="The International Brachypodium Initiative"/>
            <person name="Lucas S."/>
            <person name="Harmon-Smith M."/>
            <person name="Lail K."/>
            <person name="Tice H."/>
            <person name="Grimwood J."/>
            <person name="Bruce D."/>
            <person name="Barry K."/>
            <person name="Shu S."/>
            <person name="Lindquist E."/>
            <person name="Wang M."/>
            <person name="Pitluck S."/>
            <person name="Vogel J.P."/>
            <person name="Garvin D.F."/>
            <person name="Mockler T.C."/>
            <person name="Schmutz J."/>
            <person name="Rokhsar D."/>
            <person name="Bevan M.W."/>
        </authorList>
    </citation>
    <scope>NUCLEOTIDE SEQUENCE</scope>
    <source>
        <strain evidence="2">Bd21</strain>
    </source>
</reference>
<reference evidence="2 3" key="1">
    <citation type="journal article" date="2010" name="Nature">
        <title>Genome sequencing and analysis of the model grass Brachypodium distachyon.</title>
        <authorList>
            <consortium name="International Brachypodium Initiative"/>
        </authorList>
    </citation>
    <scope>NUCLEOTIDE SEQUENCE [LARGE SCALE GENOMIC DNA]</scope>
    <source>
        <strain evidence="2">Bd21</strain>
        <strain evidence="3">cv. Bd21</strain>
    </source>
</reference>
<dbReference type="OrthoDB" id="1916346at2759"/>
<dbReference type="InterPro" id="IPR001810">
    <property type="entry name" value="F-box_dom"/>
</dbReference>
<reference evidence="3" key="3">
    <citation type="submission" date="2018-08" db="UniProtKB">
        <authorList>
            <consortium name="EnsemblPlants"/>
        </authorList>
    </citation>
    <scope>IDENTIFICATION</scope>
    <source>
        <strain evidence="3">cv. Bd21</strain>
    </source>
</reference>
<evidence type="ECO:0000313" key="3">
    <source>
        <dbReference type="EnsemblPlants" id="KQK17007"/>
    </source>
</evidence>
<dbReference type="EnsemblPlants" id="KQK17007">
    <property type="protein sequence ID" value="KQK17007"/>
    <property type="gene ID" value="BRADI_1g31920v3"/>
</dbReference>
<dbReference type="Pfam" id="PF00646">
    <property type="entry name" value="F-box"/>
    <property type="match status" value="1"/>
</dbReference>
<evidence type="ECO:0000313" key="4">
    <source>
        <dbReference type="Proteomes" id="UP000008810"/>
    </source>
</evidence>
<dbReference type="PANTHER" id="PTHR35546:SF131">
    <property type="entry name" value="F-BOX DOMAIN-CONTAINING PROTEIN"/>
    <property type="match status" value="1"/>
</dbReference>
<evidence type="ECO:0000259" key="1">
    <source>
        <dbReference type="SMART" id="SM00256"/>
    </source>
</evidence>
<dbReference type="SUPFAM" id="SSF81383">
    <property type="entry name" value="F-box domain"/>
    <property type="match status" value="1"/>
</dbReference>
<dbReference type="RefSeq" id="XP_003560417.2">
    <property type="nucleotide sequence ID" value="XM_003560369.4"/>
</dbReference>
<dbReference type="NCBIfam" id="TIGR01640">
    <property type="entry name" value="F_box_assoc_1"/>
    <property type="match status" value="1"/>
</dbReference>
<keyword evidence="4" id="KW-1185">Reference proteome</keyword>
<dbReference type="EMBL" id="CM000880">
    <property type="protein sequence ID" value="KQK17007.1"/>
    <property type="molecule type" value="Genomic_DNA"/>
</dbReference>